<reference evidence="7 8" key="1">
    <citation type="submission" date="2018-01" db="EMBL/GenBank/DDBJ databases">
        <title>Arthrobacter sp. nov., from glaciers in China.</title>
        <authorList>
            <person name="Liu Q."/>
            <person name="Xin Y.-H."/>
        </authorList>
    </citation>
    <scope>NUCLEOTIDE SEQUENCE [LARGE SCALE GENOMIC DNA]</scope>
    <source>
        <strain evidence="7 8">HLT2-12-2</strain>
    </source>
</reference>
<dbReference type="InterPro" id="IPR004603">
    <property type="entry name" value="DNA_mismatch_endonuc_vsr"/>
</dbReference>
<evidence type="ECO:0000256" key="1">
    <source>
        <dbReference type="ARBA" id="ARBA00022722"/>
    </source>
</evidence>
<dbReference type="GO" id="GO:0016787">
    <property type="term" value="F:hydrolase activity"/>
    <property type="evidence" value="ECO:0007669"/>
    <property type="project" value="UniProtKB-KW"/>
</dbReference>
<evidence type="ECO:0000256" key="4">
    <source>
        <dbReference type="ARBA" id="ARBA00022801"/>
    </source>
</evidence>
<comment type="caution">
    <text evidence="7">The sequence shown here is derived from an EMBL/GenBank/DDBJ whole genome shotgun (WGS) entry which is preliminary data.</text>
</comment>
<dbReference type="InterPro" id="IPR011335">
    <property type="entry name" value="Restrct_endonuc-II-like"/>
</dbReference>
<organism evidence="7 8">
    <name type="scientific">Arthrobacter glacialis</name>
    <dbReference type="NCBI Taxonomy" id="1664"/>
    <lineage>
        <taxon>Bacteria</taxon>
        <taxon>Bacillati</taxon>
        <taxon>Actinomycetota</taxon>
        <taxon>Actinomycetes</taxon>
        <taxon>Micrococcales</taxon>
        <taxon>Micrococcaceae</taxon>
        <taxon>Arthrobacter</taxon>
    </lineage>
</organism>
<keyword evidence="2 6" id="KW-0255">Endonuclease</keyword>
<dbReference type="RefSeq" id="WP_103463739.1">
    <property type="nucleotide sequence ID" value="NZ_PPXC01000001.1"/>
</dbReference>
<keyword evidence="3 6" id="KW-0227">DNA damage</keyword>
<evidence type="ECO:0000256" key="5">
    <source>
        <dbReference type="ARBA" id="ARBA00023204"/>
    </source>
</evidence>
<comment type="function">
    <text evidence="6">May nick specific sequences that contain T:G mispairs resulting from m5C-deamination.</text>
</comment>
<dbReference type="EC" id="3.1.-.-" evidence="6"/>
<evidence type="ECO:0000256" key="3">
    <source>
        <dbReference type="ARBA" id="ARBA00022763"/>
    </source>
</evidence>
<gene>
    <name evidence="7" type="ORF">CVS27_00225</name>
</gene>
<dbReference type="Proteomes" id="UP000237061">
    <property type="component" value="Unassembled WGS sequence"/>
</dbReference>
<dbReference type="AlphaFoldDB" id="A0A2S4A0X0"/>
<dbReference type="GO" id="GO:0004519">
    <property type="term" value="F:endonuclease activity"/>
    <property type="evidence" value="ECO:0007669"/>
    <property type="project" value="UniProtKB-KW"/>
</dbReference>
<sequence>MVDSLTTEQRHRIMSHIRSKDTKPEMLVRRLLYAEGYRYRLHAPDLPGTPDLVFRGRHRVVFVNGCFWHSHSCSNGTHNPATNADFWAAKRTRTVERDSQALAGLAPSGWAAMTVWECELRDLTAVADSLHRFLGPPAGATK</sequence>
<dbReference type="PIRSF" id="PIRSF018267">
    <property type="entry name" value="VSR_endonuc"/>
    <property type="match status" value="1"/>
</dbReference>
<dbReference type="NCBIfam" id="TIGR00632">
    <property type="entry name" value="vsr"/>
    <property type="match status" value="1"/>
</dbReference>
<keyword evidence="1 6" id="KW-0540">Nuclease</keyword>
<keyword evidence="5 6" id="KW-0234">DNA repair</keyword>
<dbReference type="Pfam" id="PF03852">
    <property type="entry name" value="Vsr"/>
    <property type="match status" value="1"/>
</dbReference>
<keyword evidence="8" id="KW-1185">Reference proteome</keyword>
<name>A0A2S4A0X0_ARTGL</name>
<dbReference type="GO" id="GO:0006298">
    <property type="term" value="P:mismatch repair"/>
    <property type="evidence" value="ECO:0007669"/>
    <property type="project" value="UniProtKB-UniRule"/>
</dbReference>
<proteinExistence type="inferred from homology"/>
<evidence type="ECO:0000313" key="7">
    <source>
        <dbReference type="EMBL" id="POH75078.1"/>
    </source>
</evidence>
<comment type="similarity">
    <text evidence="6">Belongs to the vsr family.</text>
</comment>
<protein>
    <recommendedName>
        <fullName evidence="6">Very short patch repair endonuclease</fullName>
        <ecNumber evidence="6">3.1.-.-</ecNumber>
    </recommendedName>
</protein>
<dbReference type="SUPFAM" id="SSF52980">
    <property type="entry name" value="Restriction endonuclease-like"/>
    <property type="match status" value="1"/>
</dbReference>
<keyword evidence="4 6" id="KW-0378">Hydrolase</keyword>
<dbReference type="Gene3D" id="3.40.960.10">
    <property type="entry name" value="VSR Endonuclease"/>
    <property type="match status" value="1"/>
</dbReference>
<dbReference type="EMBL" id="PPXC01000001">
    <property type="protein sequence ID" value="POH75078.1"/>
    <property type="molecule type" value="Genomic_DNA"/>
</dbReference>
<dbReference type="CDD" id="cd00221">
    <property type="entry name" value="Vsr"/>
    <property type="match status" value="1"/>
</dbReference>
<evidence type="ECO:0000313" key="8">
    <source>
        <dbReference type="Proteomes" id="UP000237061"/>
    </source>
</evidence>
<evidence type="ECO:0000256" key="6">
    <source>
        <dbReference type="PIRNR" id="PIRNR018267"/>
    </source>
</evidence>
<accession>A0A2S4A0X0</accession>
<evidence type="ECO:0000256" key="2">
    <source>
        <dbReference type="ARBA" id="ARBA00022759"/>
    </source>
</evidence>